<proteinExistence type="predicted"/>
<dbReference type="Proteomes" id="UP001652625">
    <property type="component" value="Chromosome 08"/>
</dbReference>
<keyword evidence="4" id="KW-1185">Reference proteome</keyword>
<evidence type="ECO:0000256" key="1">
    <source>
        <dbReference type="ARBA" id="ARBA00022737"/>
    </source>
</evidence>
<dbReference type="InterPro" id="IPR002110">
    <property type="entry name" value="Ankyrin_rpt"/>
</dbReference>
<dbReference type="PANTHER" id="PTHR24189:SF50">
    <property type="entry name" value="ANKYRIN REPEAT AND SOCS BOX PROTEIN 2"/>
    <property type="match status" value="1"/>
</dbReference>
<dbReference type="InterPro" id="IPR036770">
    <property type="entry name" value="Ankyrin_rpt-contain_sf"/>
</dbReference>
<protein>
    <submittedName>
        <fullName evidence="5">Notch-regulated ankyrin repeat-containing protein</fullName>
    </submittedName>
</protein>
<dbReference type="PROSITE" id="PS50297">
    <property type="entry name" value="ANK_REP_REGION"/>
    <property type="match status" value="2"/>
</dbReference>
<dbReference type="SMART" id="SM00248">
    <property type="entry name" value="ANK"/>
    <property type="match status" value="2"/>
</dbReference>
<name>A0ABM4CC64_HYDVU</name>
<dbReference type="SUPFAM" id="SSF48403">
    <property type="entry name" value="Ankyrin repeat"/>
    <property type="match status" value="1"/>
</dbReference>
<sequence>MTQVLATVDPRQRFKTKKKAQSLQSKTPLVIDDSGELLLRPSRSPSIPGYDCQLHNAIMIEDVEAVRSLLEAEVLNINGFGAHGITVLHHACTGGNLEIVKLLVEAGADIVLPTKDGKTPLSLAVSNGYFDVSEYLILKGAKDIEIKDGLKVKPT</sequence>
<dbReference type="PANTHER" id="PTHR24189">
    <property type="entry name" value="MYOTROPHIN"/>
    <property type="match status" value="1"/>
</dbReference>
<feature type="repeat" description="ANK" evidence="3">
    <location>
        <begin position="116"/>
        <end position="141"/>
    </location>
</feature>
<dbReference type="GeneID" id="101234800"/>
<dbReference type="Gene3D" id="1.25.40.20">
    <property type="entry name" value="Ankyrin repeat-containing domain"/>
    <property type="match status" value="1"/>
</dbReference>
<reference evidence="5" key="1">
    <citation type="submission" date="2025-08" db="UniProtKB">
        <authorList>
            <consortium name="RefSeq"/>
        </authorList>
    </citation>
    <scope>IDENTIFICATION</scope>
</reference>
<evidence type="ECO:0000313" key="4">
    <source>
        <dbReference type="Proteomes" id="UP001652625"/>
    </source>
</evidence>
<evidence type="ECO:0000256" key="3">
    <source>
        <dbReference type="PROSITE-ProRule" id="PRU00023"/>
    </source>
</evidence>
<keyword evidence="2 3" id="KW-0040">ANK repeat</keyword>
<dbReference type="RefSeq" id="XP_065659264.1">
    <property type="nucleotide sequence ID" value="XM_065803192.1"/>
</dbReference>
<dbReference type="InterPro" id="IPR050745">
    <property type="entry name" value="Multifunctional_regulatory"/>
</dbReference>
<evidence type="ECO:0000256" key="2">
    <source>
        <dbReference type="ARBA" id="ARBA00023043"/>
    </source>
</evidence>
<keyword evidence="1" id="KW-0677">Repeat</keyword>
<gene>
    <name evidence="5" type="primary">LOC101234800</name>
</gene>
<accession>A0ABM4CC64</accession>
<dbReference type="Pfam" id="PF12796">
    <property type="entry name" value="Ank_2"/>
    <property type="match status" value="1"/>
</dbReference>
<organism evidence="4 5">
    <name type="scientific">Hydra vulgaris</name>
    <name type="common">Hydra</name>
    <name type="synonym">Hydra attenuata</name>
    <dbReference type="NCBI Taxonomy" id="6087"/>
    <lineage>
        <taxon>Eukaryota</taxon>
        <taxon>Metazoa</taxon>
        <taxon>Cnidaria</taxon>
        <taxon>Hydrozoa</taxon>
        <taxon>Hydroidolina</taxon>
        <taxon>Anthoathecata</taxon>
        <taxon>Aplanulata</taxon>
        <taxon>Hydridae</taxon>
        <taxon>Hydra</taxon>
    </lineage>
</organism>
<evidence type="ECO:0000313" key="5">
    <source>
        <dbReference type="RefSeq" id="XP_065659264.1"/>
    </source>
</evidence>
<dbReference type="PROSITE" id="PS50088">
    <property type="entry name" value="ANK_REPEAT"/>
    <property type="match status" value="2"/>
</dbReference>
<feature type="repeat" description="ANK" evidence="3">
    <location>
        <begin position="83"/>
        <end position="115"/>
    </location>
</feature>